<dbReference type="Proteomes" id="UP000093898">
    <property type="component" value="Unassembled WGS sequence"/>
</dbReference>
<comment type="caution">
    <text evidence="1">The sequence shown here is derived from an EMBL/GenBank/DDBJ whole genome shotgun (WGS) entry which is preliminary data.</text>
</comment>
<dbReference type="EMBL" id="LZLC01000099">
    <property type="protein sequence ID" value="OBJ42550.1"/>
    <property type="molecule type" value="Genomic_DNA"/>
</dbReference>
<accession>A0A1A3H3D4</accession>
<evidence type="ECO:0000313" key="3">
    <source>
        <dbReference type="Proteomes" id="UP000093898"/>
    </source>
</evidence>
<dbReference type="EMBL" id="LZLC01000019">
    <property type="protein sequence ID" value="OBJ46396.1"/>
    <property type="molecule type" value="Genomic_DNA"/>
</dbReference>
<proteinExistence type="predicted"/>
<organism evidence="1 3">
    <name type="scientific">Mycolicibacterium mucogenicum</name>
    <name type="common">Mycobacterium mucogenicum</name>
    <dbReference type="NCBI Taxonomy" id="56689"/>
    <lineage>
        <taxon>Bacteria</taxon>
        <taxon>Bacillati</taxon>
        <taxon>Actinomycetota</taxon>
        <taxon>Actinomycetes</taxon>
        <taxon>Mycobacteriales</taxon>
        <taxon>Mycobacteriaceae</taxon>
        <taxon>Mycolicibacterium</taxon>
    </lineage>
</organism>
<evidence type="ECO:0000313" key="2">
    <source>
        <dbReference type="EMBL" id="OBJ46396.1"/>
    </source>
</evidence>
<dbReference type="InterPro" id="IPR009057">
    <property type="entry name" value="Homeodomain-like_sf"/>
</dbReference>
<evidence type="ECO:0000313" key="1">
    <source>
        <dbReference type="EMBL" id="OBJ42550.1"/>
    </source>
</evidence>
<protein>
    <submittedName>
        <fullName evidence="1">Transposase</fullName>
    </submittedName>
</protein>
<gene>
    <name evidence="2" type="ORF">A5630_11760</name>
    <name evidence="1" type="ORF">A5630_20795</name>
</gene>
<dbReference type="SUPFAM" id="SSF46689">
    <property type="entry name" value="Homeodomain-like"/>
    <property type="match status" value="1"/>
</dbReference>
<dbReference type="AlphaFoldDB" id="A0A1A3H3D4"/>
<dbReference type="Gene3D" id="1.10.10.60">
    <property type="entry name" value="Homeodomain-like"/>
    <property type="match status" value="1"/>
</dbReference>
<sequence>MAVARTGEAPLRQIANDFGISEACLHRWPKIADRHDGVEQPAAAATAEDLSGQLREAHKRIKLLE</sequence>
<name>A0A1A3H3D4_MYCMU</name>
<reference evidence="1 3" key="1">
    <citation type="submission" date="2016-06" db="EMBL/GenBank/DDBJ databases">
        <authorList>
            <person name="Kjaerup R.B."/>
            <person name="Dalgaard T.S."/>
            <person name="Juul-Madsen H.R."/>
        </authorList>
    </citation>
    <scope>NUCLEOTIDE SEQUENCE [LARGE SCALE GENOMIC DNA]</scope>
    <source>
        <strain evidence="1 3">1127319.6</strain>
    </source>
</reference>